<dbReference type="GO" id="GO:0046872">
    <property type="term" value="F:metal ion binding"/>
    <property type="evidence" value="ECO:0007669"/>
    <property type="project" value="UniProtKB-KW"/>
</dbReference>
<keyword evidence="4" id="KW-0479">Metal-binding</keyword>
<evidence type="ECO:0000313" key="7">
    <source>
        <dbReference type="EMBL" id="PMP72553.1"/>
    </source>
</evidence>
<reference evidence="7 8" key="1">
    <citation type="submission" date="2018-01" db="EMBL/GenBank/DDBJ databases">
        <title>Metagenomic assembled genomes from two thermal pools in the Uzon Caldera, Kamchatka, Russia.</title>
        <authorList>
            <person name="Wilkins L."/>
            <person name="Ettinger C."/>
        </authorList>
    </citation>
    <scope>NUCLEOTIDE SEQUENCE [LARGE SCALE GENOMIC DNA]</scope>
    <source>
        <strain evidence="7">ZAV-04</strain>
    </source>
</reference>
<dbReference type="SUPFAM" id="SSF53163">
    <property type="entry name" value="HybD-like"/>
    <property type="match status" value="1"/>
</dbReference>
<name>A0A2J6WQA0_9BACT</name>
<dbReference type="GO" id="GO:0004190">
    <property type="term" value="F:aspartic-type endopeptidase activity"/>
    <property type="evidence" value="ECO:0007669"/>
    <property type="project" value="UniProtKB-KW"/>
</dbReference>
<gene>
    <name evidence="7" type="ORF">C0186_01075</name>
</gene>
<keyword evidence="6" id="KW-0378">Hydrolase</keyword>
<dbReference type="GO" id="GO:0016485">
    <property type="term" value="P:protein processing"/>
    <property type="evidence" value="ECO:0007669"/>
    <property type="project" value="TreeGrafter"/>
</dbReference>
<evidence type="ECO:0000313" key="8">
    <source>
        <dbReference type="Proteomes" id="UP000242288"/>
    </source>
</evidence>
<evidence type="ECO:0000256" key="3">
    <source>
        <dbReference type="ARBA" id="ARBA00022670"/>
    </source>
</evidence>
<dbReference type="PRINTS" id="PR00446">
    <property type="entry name" value="HYDRGNUPTAKE"/>
</dbReference>
<keyword evidence="2" id="KW-0533">Nickel</keyword>
<evidence type="ECO:0000256" key="1">
    <source>
        <dbReference type="ARBA" id="ARBA00006814"/>
    </source>
</evidence>
<dbReference type="AlphaFoldDB" id="A0A2J6WQA0"/>
<dbReference type="NCBIfam" id="TIGR00072">
    <property type="entry name" value="hydrog_prot"/>
    <property type="match status" value="1"/>
</dbReference>
<comment type="caution">
    <text evidence="7">The sequence shown here is derived from an EMBL/GenBank/DDBJ whole genome shotgun (WGS) entry which is preliminary data.</text>
</comment>
<proteinExistence type="inferred from homology"/>
<dbReference type="InterPro" id="IPR023430">
    <property type="entry name" value="Pept_HybD-like_dom_sf"/>
</dbReference>
<keyword evidence="3" id="KW-0645">Protease</keyword>
<dbReference type="Gene3D" id="3.40.50.1450">
    <property type="entry name" value="HybD-like"/>
    <property type="match status" value="1"/>
</dbReference>
<dbReference type="PANTHER" id="PTHR30302">
    <property type="entry name" value="HYDROGENASE 1 MATURATION PROTEASE"/>
    <property type="match status" value="1"/>
</dbReference>
<evidence type="ECO:0000256" key="6">
    <source>
        <dbReference type="ARBA" id="ARBA00022801"/>
    </source>
</evidence>
<dbReference type="PANTHER" id="PTHR30302:SF1">
    <property type="entry name" value="HYDROGENASE 2 MATURATION PROTEASE"/>
    <property type="match status" value="1"/>
</dbReference>
<protein>
    <submittedName>
        <fullName evidence="7">Hydrogenase expression/formation protein</fullName>
    </submittedName>
</protein>
<evidence type="ECO:0000256" key="4">
    <source>
        <dbReference type="ARBA" id="ARBA00022723"/>
    </source>
</evidence>
<dbReference type="Pfam" id="PF01750">
    <property type="entry name" value="HycI"/>
    <property type="match status" value="1"/>
</dbReference>
<dbReference type="FunFam" id="3.40.50.1450:FF:000002">
    <property type="entry name" value="Hydrogenase 1 maturation protease"/>
    <property type="match status" value="1"/>
</dbReference>
<keyword evidence="5" id="KW-0064">Aspartyl protease</keyword>
<sequence length="162" mass="18064">MDIGVIGVGNILLMDEGVGPKVVEILRKNYKFEPDIELIDGGTLGLELLPYIEKYKKIILIDIVDFHKEPGYIGVLKGEEIPPYLKTKLSLHHVGIQDLLEVARLMDFMPEEVVLVGIQPEIIDIGLDLSETLAGKINKLIDEVLKILGSWGIKCVLQSHQK</sequence>
<dbReference type="CDD" id="cd06062">
    <property type="entry name" value="H2MP_MemB-H2up"/>
    <property type="match status" value="1"/>
</dbReference>
<accession>A0A2J6WQA0</accession>
<organism evidence="7 8">
    <name type="scientific">Thermodesulfovibrio aggregans</name>
    <dbReference type="NCBI Taxonomy" id="86166"/>
    <lineage>
        <taxon>Bacteria</taxon>
        <taxon>Pseudomonadati</taxon>
        <taxon>Nitrospirota</taxon>
        <taxon>Thermodesulfovibrionia</taxon>
        <taxon>Thermodesulfovibrionales</taxon>
        <taxon>Thermodesulfovibrionaceae</taxon>
        <taxon>Thermodesulfovibrio</taxon>
    </lineage>
</organism>
<comment type="similarity">
    <text evidence="1">Belongs to the peptidase A31 family.</text>
</comment>
<evidence type="ECO:0000256" key="5">
    <source>
        <dbReference type="ARBA" id="ARBA00022750"/>
    </source>
</evidence>
<dbReference type="EMBL" id="PNIO01000007">
    <property type="protein sequence ID" value="PMP72553.1"/>
    <property type="molecule type" value="Genomic_DNA"/>
</dbReference>
<dbReference type="GO" id="GO:0008047">
    <property type="term" value="F:enzyme activator activity"/>
    <property type="evidence" value="ECO:0007669"/>
    <property type="project" value="InterPro"/>
</dbReference>
<dbReference type="Proteomes" id="UP000242288">
    <property type="component" value="Unassembled WGS sequence"/>
</dbReference>
<evidence type="ECO:0000256" key="2">
    <source>
        <dbReference type="ARBA" id="ARBA00022596"/>
    </source>
</evidence>
<dbReference type="InterPro" id="IPR000671">
    <property type="entry name" value="Peptidase_A31"/>
</dbReference>